<protein>
    <submittedName>
        <fullName evidence="1">Uncharacterized protein</fullName>
    </submittedName>
</protein>
<keyword evidence="2" id="KW-1185">Reference proteome</keyword>
<dbReference type="EMBL" id="CM046114">
    <property type="protein sequence ID" value="KAI8419720.1"/>
    <property type="molecule type" value="Genomic_DNA"/>
</dbReference>
<name>A0ACC0J5J2_CHOFU</name>
<dbReference type="Proteomes" id="UP001064048">
    <property type="component" value="Chromosome 14"/>
</dbReference>
<accession>A0ACC0J5J2</accession>
<sequence length="265" mass="28121">MSKATKAYVNVTQYVQVIDISGNVACSVVTGEASLGNRLVSSLEWSARTSPLKVQRPPAIIPLSCRQLAATVARQRHQDKLDEILYYGRACSGDAGDRLMEARGLCAAFGGLPHVPHRPQPPLRALLLSATSVVGVRRHVDVSRRPHCFEIALGTGGRLLLAAPDDPAASSWLQSLLLHAAQWVATAPAPGDLAVSSWQSLLLHAAQRAGAPAACTVLVTPREVISVRDTLDLTFVAGAAAYLRDRGSDALLKDVEILACGSIKN</sequence>
<evidence type="ECO:0000313" key="1">
    <source>
        <dbReference type="EMBL" id="KAI8419720.1"/>
    </source>
</evidence>
<comment type="caution">
    <text evidence="1">The sequence shown here is derived from an EMBL/GenBank/DDBJ whole genome shotgun (WGS) entry which is preliminary data.</text>
</comment>
<evidence type="ECO:0000313" key="2">
    <source>
        <dbReference type="Proteomes" id="UP001064048"/>
    </source>
</evidence>
<reference evidence="1 2" key="1">
    <citation type="journal article" date="2022" name="Genome Biol. Evol.">
        <title>The Spruce Budworm Genome: Reconstructing the Evolutionary History of Antifreeze Proteins.</title>
        <authorList>
            <person name="Beliveau C."/>
            <person name="Gagne P."/>
            <person name="Picq S."/>
            <person name="Vernygora O."/>
            <person name="Keeling C.I."/>
            <person name="Pinkney K."/>
            <person name="Doucet D."/>
            <person name="Wen F."/>
            <person name="Johnston J.S."/>
            <person name="Maaroufi H."/>
            <person name="Boyle B."/>
            <person name="Laroche J."/>
            <person name="Dewar K."/>
            <person name="Juretic N."/>
            <person name="Blackburn G."/>
            <person name="Nisole A."/>
            <person name="Brunet B."/>
            <person name="Brandao M."/>
            <person name="Lumley L."/>
            <person name="Duan J."/>
            <person name="Quan G."/>
            <person name="Lucarotti C.J."/>
            <person name="Roe A.D."/>
            <person name="Sperling F.A.H."/>
            <person name="Levesque R.C."/>
            <person name="Cusson M."/>
        </authorList>
    </citation>
    <scope>NUCLEOTIDE SEQUENCE [LARGE SCALE GENOMIC DNA]</scope>
    <source>
        <strain evidence="1">Glfc:IPQL:Cfum</strain>
    </source>
</reference>
<proteinExistence type="predicted"/>
<gene>
    <name evidence="1" type="ORF">MSG28_008407</name>
</gene>
<organism evidence="1 2">
    <name type="scientific">Choristoneura fumiferana</name>
    <name type="common">Spruce budworm moth</name>
    <name type="synonym">Archips fumiferana</name>
    <dbReference type="NCBI Taxonomy" id="7141"/>
    <lineage>
        <taxon>Eukaryota</taxon>
        <taxon>Metazoa</taxon>
        <taxon>Ecdysozoa</taxon>
        <taxon>Arthropoda</taxon>
        <taxon>Hexapoda</taxon>
        <taxon>Insecta</taxon>
        <taxon>Pterygota</taxon>
        <taxon>Neoptera</taxon>
        <taxon>Endopterygota</taxon>
        <taxon>Lepidoptera</taxon>
        <taxon>Glossata</taxon>
        <taxon>Ditrysia</taxon>
        <taxon>Tortricoidea</taxon>
        <taxon>Tortricidae</taxon>
        <taxon>Tortricinae</taxon>
        <taxon>Choristoneura</taxon>
    </lineage>
</organism>